<comment type="caution">
    <text evidence="8">The sequence shown here is derived from an EMBL/GenBank/DDBJ whole genome shotgun (WGS) entry which is preliminary data.</text>
</comment>
<comment type="similarity">
    <text evidence="2">Belongs to the UPF0104 family.</text>
</comment>
<evidence type="ECO:0000256" key="7">
    <source>
        <dbReference type="SAM" id="Phobius"/>
    </source>
</evidence>
<name>A0ABD5Z857_9EURY</name>
<sequence>MEFDSRGVALGFLGAAAVLGALLWFVGFAQIRQALALLSAQSLLLIVGAGLCWLGSWGLTLRQVLDSLDVRTSVPKAILLYASAAFANNITPFGQAGGEPFSALLISRATDSKYETGLAAIASVDTLNFIPSIALATIGMAYYVTMFAVGDSILLVAGIVGTLAVGIPILGYLLWTNREAVKHGIARVLAPTFATLGGVVPGVPSPTRKAIRGRVGAFFGAVERVGQKREDLATAVLCSALGWLFMCLALYFSLRALVPGNGIPVFIVFIVVPVATIASILPLPGGAGGVETAIVLLLVPTTGITAATATSAAIVYRGGTYWLSTLLGGIAAAVLEGPDVPWRTSEE</sequence>
<protein>
    <submittedName>
        <fullName evidence="8">YbhN family protein</fullName>
    </submittedName>
</protein>
<keyword evidence="5 7" id="KW-1133">Transmembrane helix</keyword>
<feature type="transmembrane region" description="Helical" evidence="7">
    <location>
        <begin position="232"/>
        <end position="251"/>
    </location>
</feature>
<evidence type="ECO:0000256" key="6">
    <source>
        <dbReference type="ARBA" id="ARBA00023136"/>
    </source>
</evidence>
<keyword evidence="6 7" id="KW-0472">Membrane</keyword>
<dbReference type="Pfam" id="PF03706">
    <property type="entry name" value="LPG_synthase_TM"/>
    <property type="match status" value="1"/>
</dbReference>
<dbReference type="NCBIfam" id="TIGR00374">
    <property type="entry name" value="flippase-like domain"/>
    <property type="match status" value="1"/>
</dbReference>
<dbReference type="PANTHER" id="PTHR39087:SF2">
    <property type="entry name" value="UPF0104 MEMBRANE PROTEIN MJ1595"/>
    <property type="match status" value="1"/>
</dbReference>
<keyword evidence="9" id="KW-1185">Reference proteome</keyword>
<comment type="subcellular location">
    <subcellularLocation>
        <location evidence="1">Cell membrane</location>
        <topology evidence="1">Multi-pass membrane protein</topology>
    </subcellularLocation>
</comment>
<keyword evidence="4 7" id="KW-0812">Transmembrane</keyword>
<dbReference type="Proteomes" id="UP001596447">
    <property type="component" value="Unassembled WGS sequence"/>
</dbReference>
<accession>A0ABD5Z857</accession>
<dbReference type="GO" id="GO:0005886">
    <property type="term" value="C:plasma membrane"/>
    <property type="evidence" value="ECO:0007669"/>
    <property type="project" value="UniProtKB-SubCell"/>
</dbReference>
<feature type="transmembrane region" description="Helical" evidence="7">
    <location>
        <begin position="153"/>
        <end position="175"/>
    </location>
</feature>
<evidence type="ECO:0000313" key="9">
    <source>
        <dbReference type="Proteomes" id="UP001596447"/>
    </source>
</evidence>
<feature type="transmembrane region" description="Helical" evidence="7">
    <location>
        <begin position="34"/>
        <end position="54"/>
    </location>
</feature>
<organism evidence="8 9">
    <name type="scientific">Halospeciosus flavus</name>
    <dbReference type="NCBI Taxonomy" id="3032283"/>
    <lineage>
        <taxon>Archaea</taxon>
        <taxon>Methanobacteriati</taxon>
        <taxon>Methanobacteriota</taxon>
        <taxon>Stenosarchaea group</taxon>
        <taxon>Halobacteria</taxon>
        <taxon>Halobacteriales</taxon>
        <taxon>Halobacteriaceae</taxon>
        <taxon>Halospeciosus</taxon>
    </lineage>
</organism>
<feature type="transmembrane region" description="Helical" evidence="7">
    <location>
        <begin position="263"/>
        <end position="281"/>
    </location>
</feature>
<dbReference type="EMBL" id="JBHTAR010000011">
    <property type="protein sequence ID" value="MFC7201347.1"/>
    <property type="molecule type" value="Genomic_DNA"/>
</dbReference>
<evidence type="ECO:0000256" key="1">
    <source>
        <dbReference type="ARBA" id="ARBA00004651"/>
    </source>
</evidence>
<feature type="transmembrane region" description="Helical" evidence="7">
    <location>
        <begin position="118"/>
        <end position="141"/>
    </location>
</feature>
<dbReference type="RefSeq" id="WP_279528097.1">
    <property type="nucleotide sequence ID" value="NZ_CP122312.1"/>
</dbReference>
<dbReference type="PANTHER" id="PTHR39087">
    <property type="entry name" value="UPF0104 MEMBRANE PROTEIN MJ1595"/>
    <property type="match status" value="1"/>
</dbReference>
<feature type="transmembrane region" description="Helical" evidence="7">
    <location>
        <begin position="7"/>
        <end position="28"/>
    </location>
</feature>
<evidence type="ECO:0000256" key="3">
    <source>
        <dbReference type="ARBA" id="ARBA00022475"/>
    </source>
</evidence>
<feature type="transmembrane region" description="Helical" evidence="7">
    <location>
        <begin position="293"/>
        <end position="316"/>
    </location>
</feature>
<gene>
    <name evidence="8" type="ORF">ACFQJ9_18380</name>
</gene>
<keyword evidence="3" id="KW-1003">Cell membrane</keyword>
<dbReference type="InterPro" id="IPR022791">
    <property type="entry name" value="L-PG_synthase/AglD"/>
</dbReference>
<evidence type="ECO:0000256" key="5">
    <source>
        <dbReference type="ARBA" id="ARBA00022989"/>
    </source>
</evidence>
<evidence type="ECO:0000313" key="8">
    <source>
        <dbReference type="EMBL" id="MFC7201347.1"/>
    </source>
</evidence>
<dbReference type="AlphaFoldDB" id="A0ABD5Z857"/>
<evidence type="ECO:0000256" key="4">
    <source>
        <dbReference type="ARBA" id="ARBA00022692"/>
    </source>
</evidence>
<evidence type="ECO:0000256" key="2">
    <source>
        <dbReference type="ARBA" id="ARBA00011061"/>
    </source>
</evidence>
<proteinExistence type="inferred from homology"/>
<reference evidence="8 9" key="1">
    <citation type="journal article" date="2019" name="Int. J. Syst. Evol. Microbiol.">
        <title>The Global Catalogue of Microorganisms (GCM) 10K type strain sequencing project: providing services to taxonomists for standard genome sequencing and annotation.</title>
        <authorList>
            <consortium name="The Broad Institute Genomics Platform"/>
            <consortium name="The Broad Institute Genome Sequencing Center for Infectious Disease"/>
            <person name="Wu L."/>
            <person name="Ma J."/>
        </authorList>
    </citation>
    <scope>NUCLEOTIDE SEQUENCE [LARGE SCALE GENOMIC DNA]</scope>
    <source>
        <strain evidence="8 9">XZGYJ-43</strain>
    </source>
</reference>